<reference evidence="1" key="2">
    <citation type="submission" date="2020-09" db="EMBL/GenBank/DDBJ databases">
        <authorList>
            <person name="Sun Q."/>
            <person name="Zhou Y."/>
        </authorList>
    </citation>
    <scope>NUCLEOTIDE SEQUENCE</scope>
    <source>
        <strain evidence="1">CGMCC 1.15371</strain>
    </source>
</reference>
<keyword evidence="2" id="KW-1185">Reference proteome</keyword>
<evidence type="ECO:0000313" key="1">
    <source>
        <dbReference type="EMBL" id="GGE41398.1"/>
    </source>
</evidence>
<proteinExistence type="predicted"/>
<dbReference type="Proteomes" id="UP000628775">
    <property type="component" value="Unassembled WGS sequence"/>
</dbReference>
<protein>
    <submittedName>
        <fullName evidence="1">Uncharacterized protein</fullName>
    </submittedName>
</protein>
<sequence length="49" mass="5353">MRRFRTLSMGTSFGTSAGSLKNVLYFLGGRDLRVSAFDAQDITVLAEVP</sequence>
<reference evidence="1" key="1">
    <citation type="journal article" date="2014" name="Int. J. Syst. Evol. Microbiol.">
        <title>Complete genome sequence of Corynebacterium casei LMG S-19264T (=DSM 44701T), isolated from a smear-ripened cheese.</title>
        <authorList>
            <consortium name="US DOE Joint Genome Institute (JGI-PGF)"/>
            <person name="Walter F."/>
            <person name="Albersmeier A."/>
            <person name="Kalinowski J."/>
            <person name="Ruckert C."/>
        </authorList>
    </citation>
    <scope>NUCLEOTIDE SEQUENCE</scope>
    <source>
        <strain evidence="1">CGMCC 1.15371</strain>
    </source>
</reference>
<dbReference type="AlphaFoldDB" id="A0A8J2VNV0"/>
<evidence type="ECO:0000313" key="2">
    <source>
        <dbReference type="Proteomes" id="UP000628775"/>
    </source>
</evidence>
<name>A0A8J2VNV0_9BACL</name>
<dbReference type="EMBL" id="BMIR01000008">
    <property type="protein sequence ID" value="GGE41398.1"/>
    <property type="molecule type" value="Genomic_DNA"/>
</dbReference>
<gene>
    <name evidence="1" type="ORF">GCM10011391_20190</name>
</gene>
<accession>A0A8J2VNV0</accession>
<comment type="caution">
    <text evidence="1">The sequence shown here is derived from an EMBL/GenBank/DDBJ whole genome shotgun (WGS) entry which is preliminary data.</text>
</comment>
<organism evidence="1 2">
    <name type="scientific">Pullulanibacillus camelliae</name>
    <dbReference type="NCBI Taxonomy" id="1707096"/>
    <lineage>
        <taxon>Bacteria</taxon>
        <taxon>Bacillati</taxon>
        <taxon>Bacillota</taxon>
        <taxon>Bacilli</taxon>
        <taxon>Bacillales</taxon>
        <taxon>Sporolactobacillaceae</taxon>
        <taxon>Pullulanibacillus</taxon>
    </lineage>
</organism>